<feature type="non-terminal residue" evidence="1">
    <location>
        <position position="57"/>
    </location>
</feature>
<accession>A0A562JU71</accession>
<name>A0A562JU71_SPHWJ</name>
<dbReference type="AlphaFoldDB" id="A0A562JU71"/>
<proteinExistence type="predicted"/>
<reference evidence="1 2" key="1">
    <citation type="journal article" date="2015" name="Stand. Genomic Sci.">
        <title>Genomic Encyclopedia of Bacterial and Archaeal Type Strains, Phase III: the genomes of soil and plant-associated and newly described type strains.</title>
        <authorList>
            <person name="Whitman W.B."/>
            <person name="Woyke T."/>
            <person name="Klenk H.P."/>
            <person name="Zhou Y."/>
            <person name="Lilburn T.G."/>
            <person name="Beck B.J."/>
            <person name="De Vos P."/>
            <person name="Vandamme P."/>
            <person name="Eisen J.A."/>
            <person name="Garrity G."/>
            <person name="Hugenholtz P."/>
            <person name="Kyrpides N.C."/>
        </authorList>
    </citation>
    <scope>NUCLEOTIDE SEQUENCE [LARGE SCALE GENOMIC DNA]</scope>
    <source>
        <strain evidence="1 2">CGMCC 1.7748</strain>
    </source>
</reference>
<gene>
    <name evidence="1" type="ORF">IQ35_04026</name>
</gene>
<evidence type="ECO:0000313" key="1">
    <source>
        <dbReference type="EMBL" id="TWH86732.1"/>
    </source>
</evidence>
<sequence>MNRASSPVNNGKAKVALGDNTALTLAQKGRGNPFDPANYGEIVKPGELVDIVELSPL</sequence>
<evidence type="ECO:0000313" key="2">
    <source>
        <dbReference type="Proteomes" id="UP000316624"/>
    </source>
</evidence>
<dbReference type="Proteomes" id="UP000316624">
    <property type="component" value="Unassembled WGS sequence"/>
</dbReference>
<dbReference type="EMBL" id="VLKK01000047">
    <property type="protein sequence ID" value="TWH86732.1"/>
    <property type="molecule type" value="Genomic_DNA"/>
</dbReference>
<organism evidence="1 2">
    <name type="scientific">Sphingobium wenxiniae (strain DSM 21828 / CGMCC 1.7748 / JZ-1)</name>
    <dbReference type="NCBI Taxonomy" id="595605"/>
    <lineage>
        <taxon>Bacteria</taxon>
        <taxon>Pseudomonadati</taxon>
        <taxon>Pseudomonadota</taxon>
        <taxon>Alphaproteobacteria</taxon>
        <taxon>Sphingomonadales</taxon>
        <taxon>Sphingomonadaceae</taxon>
        <taxon>Sphingobium</taxon>
    </lineage>
</organism>
<keyword evidence="2" id="KW-1185">Reference proteome</keyword>
<protein>
    <submittedName>
        <fullName evidence="1">Uncharacterized protein</fullName>
    </submittedName>
</protein>
<comment type="caution">
    <text evidence="1">The sequence shown here is derived from an EMBL/GenBank/DDBJ whole genome shotgun (WGS) entry which is preliminary data.</text>
</comment>